<dbReference type="Proteomes" id="UP000095439">
    <property type="component" value="Unassembled WGS sequence"/>
</dbReference>
<evidence type="ECO:0000313" key="11">
    <source>
        <dbReference type="Proteomes" id="UP000472916"/>
    </source>
</evidence>
<evidence type="ECO:0000313" key="5">
    <source>
        <dbReference type="EMBL" id="MZK42862.1"/>
    </source>
</evidence>
<evidence type="ECO:0000313" key="8">
    <source>
        <dbReference type="Proteomes" id="UP000095439"/>
    </source>
</evidence>
<dbReference type="eggNOG" id="ENOG502Z916">
    <property type="taxonomic scope" value="Bacteria"/>
</dbReference>
<dbReference type="EMBL" id="WWSC01000025">
    <property type="protein sequence ID" value="MZK42862.1"/>
    <property type="molecule type" value="Genomic_DNA"/>
</dbReference>
<reference evidence="7 8" key="1">
    <citation type="submission" date="2015-09" db="EMBL/GenBank/DDBJ databases">
        <authorList>
            <consortium name="Pathogen Informatics"/>
        </authorList>
    </citation>
    <scope>NUCLEOTIDE SEQUENCE [LARGE SCALE GENOMIC DNA]</scope>
    <source>
        <strain evidence="3 7">2789STDY5608851</strain>
        <strain evidence="2 8">2789STDY5608866</strain>
        <strain evidence="1 9">2789STDY5834961</strain>
    </source>
</reference>
<dbReference type="RefSeq" id="WP_055182188.1">
    <property type="nucleotide sequence ID" value="NZ_CABIWY010000015.1"/>
</dbReference>
<proteinExistence type="predicted"/>
<evidence type="ECO:0000313" key="4">
    <source>
        <dbReference type="EMBL" id="MZK18518.1"/>
    </source>
</evidence>
<dbReference type="Proteomes" id="UP000724058">
    <property type="component" value="Unassembled WGS sequence"/>
</dbReference>
<evidence type="ECO:0000313" key="3">
    <source>
        <dbReference type="EMBL" id="CUO30044.1"/>
    </source>
</evidence>
<dbReference type="InterPro" id="IPR024541">
    <property type="entry name" value="DUF3881"/>
</dbReference>
<reference evidence="6" key="4">
    <citation type="submission" date="2020-02" db="EMBL/GenBank/DDBJ databases">
        <authorList>
            <person name="Littmann E."/>
            <person name="Sorbara M."/>
        </authorList>
    </citation>
    <scope>NUCLEOTIDE SEQUENCE</scope>
    <source>
        <strain evidence="6">MSK.10.16</strain>
    </source>
</reference>
<dbReference type="Pfam" id="PF12997">
    <property type="entry name" value="DUF3881"/>
    <property type="match status" value="1"/>
</dbReference>
<evidence type="ECO:0000313" key="10">
    <source>
        <dbReference type="Proteomes" id="UP000446719"/>
    </source>
</evidence>
<evidence type="ECO:0000313" key="9">
    <source>
        <dbReference type="Proteomes" id="UP000095597"/>
    </source>
</evidence>
<dbReference type="EMBL" id="CYYY01000015">
    <property type="protein sequence ID" value="CUO20301.1"/>
    <property type="molecule type" value="Genomic_DNA"/>
</dbReference>
<dbReference type="OrthoDB" id="9774037at2"/>
<name>A0A174D3S2_9FIRM</name>
<dbReference type="Proteomes" id="UP000095597">
    <property type="component" value="Unassembled WGS sequence"/>
</dbReference>
<dbReference type="EMBL" id="CYXO01000020">
    <property type="protein sequence ID" value="CUN22627.1"/>
    <property type="molecule type" value="Genomic_DNA"/>
</dbReference>
<accession>A0A174D3S2</accession>
<dbReference type="EMBL" id="CYYM01000010">
    <property type="protein sequence ID" value="CUO30044.1"/>
    <property type="molecule type" value="Genomic_DNA"/>
</dbReference>
<reference evidence="6" key="3">
    <citation type="journal article" date="2020" name="Cell Host Microbe">
        <title>Functional and Genomic Variation between Human-Derived Isolates of Lachnospiraceae Reveals Inter- and Intra-Species Diversity.</title>
        <authorList>
            <person name="Sorbara M.T."/>
            <person name="Littmann E.R."/>
            <person name="Fontana E."/>
            <person name="Moody T.U."/>
            <person name="Kohout C.E."/>
            <person name="Gjonbalaj M."/>
            <person name="Eaton V."/>
            <person name="Seok R."/>
            <person name="Leiner I.M."/>
            <person name="Pamer E.G."/>
        </authorList>
    </citation>
    <scope>NUCLEOTIDE SEQUENCE</scope>
    <source>
        <strain evidence="6">MSK.10.16</strain>
    </source>
</reference>
<evidence type="ECO:0000313" key="6">
    <source>
        <dbReference type="EMBL" id="NSE58592.1"/>
    </source>
</evidence>
<protein>
    <submittedName>
        <fullName evidence="2">DUF based on E. rectale Gene description</fullName>
    </submittedName>
    <submittedName>
        <fullName evidence="4">DUF3881 family protein</fullName>
    </submittedName>
</protein>
<gene>
    <name evidence="3" type="ORF">ERS852408_01869</name>
    <name evidence="2" type="ORF">ERS852423_02560</name>
    <name evidence="1" type="ORF">ERS852573_02637</name>
    <name evidence="6" type="ORF">G4332_10825</name>
    <name evidence="5" type="ORF">GT528_14545</name>
    <name evidence="4" type="ORF">GT565_10405</name>
</gene>
<dbReference type="AlphaFoldDB" id="A0A174D3S2"/>
<evidence type="ECO:0000313" key="7">
    <source>
        <dbReference type="Proteomes" id="UP000095380"/>
    </source>
</evidence>
<dbReference type="Proteomes" id="UP000095380">
    <property type="component" value="Unassembled WGS sequence"/>
</dbReference>
<evidence type="ECO:0000313" key="2">
    <source>
        <dbReference type="EMBL" id="CUO20301.1"/>
    </source>
</evidence>
<sequence>MHQYMKSIGFGNIRDKKQLTQILKDVEESYTQHQLVTQDETTDLCEFEKEYGEGIGIKVCGDMDIDEQFEYRYYTPYFKGSGVTSYADVSVERRIDREAYVGICEDTKVGINLVFYLQNMMEYLRERQLGGRSIKYSSVTLSGLCNEGTILLPVLKSKEQEREQQEDVHNRMLLLSAAKSGDPQAIESLTLDDIDTYSKVSRRLISEDVFTIVDTYIMPYGIECDRYSIMGEILEYRLTRNEITREDICIMKLDVNGLLFDVCVPKREVMGEPAVGRRFKGNVWLQGRINF</sequence>
<organism evidence="2 8">
    <name type="scientific">Dorea longicatena</name>
    <dbReference type="NCBI Taxonomy" id="88431"/>
    <lineage>
        <taxon>Bacteria</taxon>
        <taxon>Bacillati</taxon>
        <taxon>Bacillota</taxon>
        <taxon>Clostridia</taxon>
        <taxon>Lachnospirales</taxon>
        <taxon>Lachnospiraceae</taxon>
        <taxon>Dorea</taxon>
    </lineage>
</organism>
<dbReference type="EMBL" id="WWSB01000013">
    <property type="protein sequence ID" value="MZK18518.1"/>
    <property type="molecule type" value="Genomic_DNA"/>
</dbReference>
<dbReference type="Proteomes" id="UP000472916">
    <property type="component" value="Unassembled WGS sequence"/>
</dbReference>
<dbReference type="EMBL" id="JAAIOD010000014">
    <property type="protein sequence ID" value="NSE58592.1"/>
    <property type="molecule type" value="Genomic_DNA"/>
</dbReference>
<reference evidence="10 11" key="2">
    <citation type="journal article" date="2019" name="Nat. Med.">
        <title>A library of human gut bacterial isolates paired with longitudinal multiomics data enables mechanistic microbiome research.</title>
        <authorList>
            <person name="Poyet M."/>
            <person name="Groussin M."/>
            <person name="Gibbons S.M."/>
            <person name="Avila-Pacheco J."/>
            <person name="Jiang X."/>
            <person name="Kearney S.M."/>
            <person name="Perrotta A.R."/>
            <person name="Berdy B."/>
            <person name="Zhao S."/>
            <person name="Lieberman T.D."/>
            <person name="Swanson P.K."/>
            <person name="Smith M."/>
            <person name="Roesemann S."/>
            <person name="Alexander J.E."/>
            <person name="Rich S.A."/>
            <person name="Livny J."/>
            <person name="Vlamakis H."/>
            <person name="Clish C."/>
            <person name="Bullock K."/>
            <person name="Deik A."/>
            <person name="Scott J."/>
            <person name="Pierce K.A."/>
            <person name="Xavier R.J."/>
            <person name="Alm E.J."/>
        </authorList>
    </citation>
    <scope>NUCLEOTIDE SEQUENCE [LARGE SCALE GENOMIC DNA]</scope>
    <source>
        <strain evidence="5 11">BIOML-A6</strain>
        <strain evidence="4 10">BIOML-A7</strain>
    </source>
</reference>
<evidence type="ECO:0000313" key="1">
    <source>
        <dbReference type="EMBL" id="CUN22627.1"/>
    </source>
</evidence>
<dbReference type="Proteomes" id="UP000446719">
    <property type="component" value="Unassembled WGS sequence"/>
</dbReference>